<dbReference type="RefSeq" id="WP_122014300.1">
    <property type="nucleotide sequence ID" value="NZ_CP033169.1"/>
</dbReference>
<dbReference type="GO" id="GO:0003824">
    <property type="term" value="F:catalytic activity"/>
    <property type="evidence" value="ECO:0007669"/>
    <property type="project" value="InterPro"/>
</dbReference>
<keyword evidence="3" id="KW-1185">Reference proteome</keyword>
<accession>A0A3G2R4H7</accession>
<dbReference type="KEGG" id="bacg:D2962_04805"/>
<gene>
    <name evidence="2" type="ORF">D2962_04805</name>
</gene>
<evidence type="ECO:0000313" key="2">
    <source>
        <dbReference type="EMBL" id="AYO30018.1"/>
    </source>
</evidence>
<protein>
    <submittedName>
        <fullName evidence="2">Sugar ABC transporter substrate-binding protein</fullName>
    </submittedName>
</protein>
<reference evidence="2 3" key="1">
    <citation type="submission" date="2018-10" db="EMBL/GenBank/DDBJ databases">
        <authorList>
            <person name="Zhang X."/>
        </authorList>
    </citation>
    <scope>NUCLEOTIDE SEQUENCE [LARGE SCALE GENOMIC DNA]</scope>
    <source>
        <strain evidence="2 3">SK-G1</strain>
    </source>
</reference>
<dbReference type="Proteomes" id="UP000280960">
    <property type="component" value="Chromosome"/>
</dbReference>
<evidence type="ECO:0000313" key="3">
    <source>
        <dbReference type="Proteomes" id="UP000280960"/>
    </source>
</evidence>
<proteinExistence type="predicted"/>
<dbReference type="Pfam" id="PF04961">
    <property type="entry name" value="FTCD_C"/>
    <property type="match status" value="1"/>
</dbReference>
<feature type="domain" description="Cyclodeaminase/cyclohydrolase" evidence="1">
    <location>
        <begin position="8"/>
        <end position="185"/>
    </location>
</feature>
<evidence type="ECO:0000259" key="1">
    <source>
        <dbReference type="Pfam" id="PF04961"/>
    </source>
</evidence>
<dbReference type="SUPFAM" id="SSF101262">
    <property type="entry name" value="Methenyltetrahydrofolate cyclohydrolase-like"/>
    <property type="match status" value="1"/>
</dbReference>
<dbReference type="EMBL" id="CP033169">
    <property type="protein sequence ID" value="AYO30018.1"/>
    <property type="molecule type" value="Genomic_DNA"/>
</dbReference>
<organism evidence="2 3">
    <name type="scientific">Biomaibacter acetigenes</name>
    <dbReference type="NCBI Taxonomy" id="2316383"/>
    <lineage>
        <taxon>Bacteria</taxon>
        <taxon>Bacillati</taxon>
        <taxon>Bacillota</taxon>
        <taxon>Clostridia</taxon>
        <taxon>Thermosediminibacterales</taxon>
        <taxon>Tepidanaerobacteraceae</taxon>
        <taxon>Biomaibacter</taxon>
    </lineage>
</organism>
<dbReference type="AlphaFoldDB" id="A0A3G2R4H7"/>
<dbReference type="InterPro" id="IPR007044">
    <property type="entry name" value="Cyclodeamin/CycHdrlase"/>
</dbReference>
<dbReference type="Gene3D" id="1.20.120.680">
    <property type="entry name" value="Formiminotetrahydrofolate cyclodeaminase monomer, up-and-down helical bundle"/>
    <property type="match status" value="1"/>
</dbReference>
<dbReference type="InterPro" id="IPR036178">
    <property type="entry name" value="Formintransfe-cycloase-like_sf"/>
</dbReference>
<sequence length="208" mass="22563">MLLSEYNIKDFISILASKEPAPGGGAASALVGAVGNALSSMVANLTLGKQKFQGKESLMQEILREGEELQKTLISLIDKDTEAFNQVAGVFKMPKDTEEQKAVRSKAMQKALKEATLVPFSIMEKSVSALRLHEKALGNSNPAAVSDLGVGALCLKTALQGGWLNVKINLNSIKDTDFVREYESKGQKLLDEGMKLADRIFQHVLENL</sequence>
<name>A0A3G2R4H7_9FIRM</name>